<accession>A0A524RPU0</accession>
<protein>
    <submittedName>
        <fullName evidence="1">Uncharacterized protein</fullName>
    </submittedName>
</protein>
<organism evidence="1 2">
    <name type="scientific">Aphanocapsa feldmannii 277cV</name>
    <dbReference type="NCBI Taxonomy" id="2507553"/>
    <lineage>
        <taxon>Bacteria</taxon>
        <taxon>Bacillati</taxon>
        <taxon>Cyanobacteriota</taxon>
        <taxon>Cyanophyceae</taxon>
        <taxon>Oscillatoriophycideae</taxon>
        <taxon>Chroococcales</taxon>
        <taxon>Microcystaceae</taxon>
        <taxon>Aphanocapsa</taxon>
    </lineage>
</organism>
<reference evidence="1 2" key="1">
    <citation type="journal article" date="2019" name="mSystems">
        <title>Life at home and on the roam: Genomic adaptions reflect the dual lifestyle of an intracellular, facultative symbiont.</title>
        <authorList>
            <person name="Burgsdorf I."/>
        </authorList>
    </citation>
    <scope>NUCLEOTIDE SEQUENCE [LARGE SCALE GENOMIC DNA]</scope>
    <source>
        <strain evidence="1">277cV</strain>
    </source>
</reference>
<sequence>MQLRYETGLTGEAYVRAEAWRDARLERCPNHPHGGCSLARHGTYARKSPRGTKIARWYCPESHTTFSLLPECLAARLPGELDEVEQVVAHAEQAPSLAAAGDALRRDAVELAGAMRWVGRRVRLVHHVLKVVIGLLPEPLARCVAEMGAVRTRLQTETALRALRTRLAEQLPVLPAPLGFQPHRLGTTNRLRARQHKMGPDPPSALA</sequence>
<name>A0A524RPU0_9CHRO</name>
<evidence type="ECO:0000313" key="2">
    <source>
        <dbReference type="Proteomes" id="UP000317990"/>
    </source>
</evidence>
<dbReference type="Proteomes" id="UP000317990">
    <property type="component" value="Unassembled WGS sequence"/>
</dbReference>
<proteinExistence type="predicted"/>
<dbReference type="AlphaFoldDB" id="A0A524RPU0"/>
<dbReference type="EMBL" id="SRMO01000040">
    <property type="protein sequence ID" value="TGG94387.1"/>
    <property type="molecule type" value="Genomic_DNA"/>
</dbReference>
<comment type="caution">
    <text evidence="1">The sequence shown here is derived from an EMBL/GenBank/DDBJ whole genome shotgun (WGS) entry which is preliminary data.</text>
</comment>
<gene>
    <name evidence="1" type="ORF">ERJ67_02980</name>
</gene>
<evidence type="ECO:0000313" key="1">
    <source>
        <dbReference type="EMBL" id="TGG94387.1"/>
    </source>
</evidence>